<dbReference type="InterPro" id="IPR045864">
    <property type="entry name" value="aa-tRNA-synth_II/BPL/LPL"/>
</dbReference>
<dbReference type="GO" id="GO:0005524">
    <property type="term" value="F:ATP binding"/>
    <property type="evidence" value="ECO:0007669"/>
    <property type="project" value="InterPro"/>
</dbReference>
<evidence type="ECO:0000256" key="1">
    <source>
        <dbReference type="ARBA" id="ARBA00010728"/>
    </source>
</evidence>
<feature type="coiled-coil region" evidence="2">
    <location>
        <begin position="129"/>
        <end position="156"/>
    </location>
</feature>
<comment type="similarity">
    <text evidence="1">Belongs to the class-II aminoacyl-tRNA synthetase family. Type-1 seryl-tRNA synthetase subfamily.</text>
</comment>
<dbReference type="GO" id="GO:0004828">
    <property type="term" value="F:serine-tRNA ligase activity"/>
    <property type="evidence" value="ECO:0007669"/>
    <property type="project" value="InterPro"/>
</dbReference>
<proteinExistence type="inferred from homology"/>
<dbReference type="AlphaFoldDB" id="A0AAV4WI58"/>
<name>A0AAV4WI58_9ARAC</name>
<dbReference type="SUPFAM" id="SSF46589">
    <property type="entry name" value="tRNA-binding arm"/>
    <property type="match status" value="1"/>
</dbReference>
<dbReference type="InterPro" id="IPR010978">
    <property type="entry name" value="tRNA-bd_arm"/>
</dbReference>
<dbReference type="Proteomes" id="UP001054837">
    <property type="component" value="Unassembled WGS sequence"/>
</dbReference>
<comment type="caution">
    <text evidence="4">The sequence shown here is derived from an EMBL/GenBank/DDBJ whole genome shotgun (WGS) entry which is preliminary data.</text>
</comment>
<dbReference type="InterPro" id="IPR002317">
    <property type="entry name" value="Ser-tRNA-ligase_type_1"/>
</dbReference>
<evidence type="ECO:0000313" key="4">
    <source>
        <dbReference type="EMBL" id="GIY82447.1"/>
    </source>
</evidence>
<dbReference type="Gene3D" id="3.30.930.10">
    <property type="entry name" value="Bira Bifunctional Protein, Domain 2"/>
    <property type="match status" value="1"/>
</dbReference>
<organism evidence="4 5">
    <name type="scientific">Caerostris darwini</name>
    <dbReference type="NCBI Taxonomy" id="1538125"/>
    <lineage>
        <taxon>Eukaryota</taxon>
        <taxon>Metazoa</taxon>
        <taxon>Ecdysozoa</taxon>
        <taxon>Arthropoda</taxon>
        <taxon>Chelicerata</taxon>
        <taxon>Arachnida</taxon>
        <taxon>Araneae</taxon>
        <taxon>Araneomorphae</taxon>
        <taxon>Entelegynae</taxon>
        <taxon>Araneoidea</taxon>
        <taxon>Araneidae</taxon>
        <taxon>Caerostris</taxon>
    </lineage>
</organism>
<dbReference type="GO" id="GO:0006434">
    <property type="term" value="P:seryl-tRNA aminoacylation"/>
    <property type="evidence" value="ECO:0007669"/>
    <property type="project" value="InterPro"/>
</dbReference>
<dbReference type="EMBL" id="BPLQ01014724">
    <property type="protein sequence ID" value="GIY82447.1"/>
    <property type="molecule type" value="Genomic_DNA"/>
</dbReference>
<dbReference type="InterPro" id="IPR002314">
    <property type="entry name" value="aa-tRNA-synt_IIb"/>
</dbReference>
<dbReference type="Pfam" id="PF00587">
    <property type="entry name" value="tRNA-synt_2b"/>
    <property type="match status" value="1"/>
</dbReference>
<feature type="domain" description="Aminoacyl-tRNA synthetase class II (G/ P/ S/T)" evidence="3">
    <location>
        <begin position="304"/>
        <end position="459"/>
    </location>
</feature>
<protein>
    <submittedName>
        <fullName evidence="4">Serine--tRNA synthetase-like protein Slimp</fullName>
    </submittedName>
</protein>
<gene>
    <name evidence="4" type="primary">Slimp</name>
    <name evidence="4" type="ORF">CDAR_548511</name>
</gene>
<dbReference type="PANTHER" id="PTHR11778">
    <property type="entry name" value="SERYL-TRNA SYNTHETASE"/>
    <property type="match status" value="1"/>
</dbReference>
<keyword evidence="2" id="KW-0175">Coiled coil</keyword>
<evidence type="ECO:0000313" key="5">
    <source>
        <dbReference type="Proteomes" id="UP001054837"/>
    </source>
</evidence>
<dbReference type="SUPFAM" id="SSF55681">
    <property type="entry name" value="Class II aaRS and biotin synthetases"/>
    <property type="match status" value="1"/>
</dbReference>
<evidence type="ECO:0000259" key="3">
    <source>
        <dbReference type="Pfam" id="PF00587"/>
    </source>
</evidence>
<sequence length="482" mass="55417">MNLSNSLIRHFFYRHTSVVGNITCIFSRRAHQECVLTNDKKHPTKLSTLYIPGRYGADMYQIVRPVMDLDDLSQNIDALRHSCHFRDINVDLENLVDLLHRLETERNEFLTVVQKNRQYLEELKCLKSLDHAKEQYENLKMEHEEFLKQFKTLKEKLHDIEDVAFPIVQKIPNLIHPRTPLESDFTQNCVAPAESNVTFCSHTEICNKMSLLKFSQSNKFYYASGILADLELAIQNYFYRKLKDNGYAPMSCMDFCKSFLVEAVGLDPYSPDSSIPIKMDVEQGQKLHLVGGASFESFCAYLTNMNVSESTLPMRYFSLGRRYNARHKQTTSSDLFSVVQSTNFHCLTLCENPSSEDEEFEALFKLISSCYIDFKIPFRVVDCSPKKLNLTENCRKQLEVWFAAQQAYIPVAYISGHGNFVSKRLHVTYGVQHAINGFCCMLEGVAVNIPVLLGCIVEHFQKSNGTFTFPDELAFLHDSLED</sequence>
<dbReference type="PIRSF" id="PIRSF001529">
    <property type="entry name" value="Ser-tRNA-synth_IIa"/>
    <property type="match status" value="1"/>
</dbReference>
<evidence type="ECO:0000256" key="2">
    <source>
        <dbReference type="SAM" id="Coils"/>
    </source>
</evidence>
<reference evidence="4 5" key="1">
    <citation type="submission" date="2021-06" db="EMBL/GenBank/DDBJ databases">
        <title>Caerostris darwini draft genome.</title>
        <authorList>
            <person name="Kono N."/>
            <person name="Arakawa K."/>
        </authorList>
    </citation>
    <scope>NUCLEOTIDE SEQUENCE [LARGE SCALE GENOMIC DNA]</scope>
</reference>
<accession>A0AAV4WI58</accession>
<keyword evidence="5" id="KW-1185">Reference proteome</keyword>